<sequence length="328" mass="37151">MNYRKLGKTNFNVSEISLGTWQVGGKWGSGFDDILAEKIINEAIDSGINFIDTADVYEAGLSEAAVGRVVRSRSEEVFVATKCGRQINPHINENYTPKVLRQYVEDSLKNTGLECLDLIQLHCPPTEVYYRPEIFELFDRLKNEGKIKNLGISVEKVEEALKGMEFSNVTTVQIIFNMFRQRPSEKFFEEAKKKDVGIIVRVPLASGLLTGKFSADTQFEKDDHRFFNREGAAFDKGETFSGIPYEIGLKAVEELKVVFPNTQNLAPFALRWILNHPEISCIIPGASRKEHLLSNSTAMDLGSLTKEQNRAIDAIYKKHIKPYVHQLW</sequence>
<proteinExistence type="predicted"/>
<comment type="caution">
    <text evidence="2">The sequence shown here is derived from an EMBL/GenBank/DDBJ whole genome shotgun (WGS) entry which is preliminary data.</text>
</comment>
<dbReference type="CDD" id="cd19086">
    <property type="entry name" value="AKR_AKR11C1"/>
    <property type="match status" value="1"/>
</dbReference>
<dbReference type="InterPro" id="IPR023210">
    <property type="entry name" value="NADP_OxRdtase_dom"/>
</dbReference>
<name>A0A846R1B6_9FLAO</name>
<dbReference type="AlphaFoldDB" id="A0A846R1B6"/>
<dbReference type="Proteomes" id="UP000590442">
    <property type="component" value="Unassembled WGS sequence"/>
</dbReference>
<organism evidence="2 3">
    <name type="scientific">Saonia flava</name>
    <dbReference type="NCBI Taxonomy" id="523696"/>
    <lineage>
        <taxon>Bacteria</taxon>
        <taxon>Pseudomonadati</taxon>
        <taxon>Bacteroidota</taxon>
        <taxon>Flavobacteriia</taxon>
        <taxon>Flavobacteriales</taxon>
        <taxon>Flavobacteriaceae</taxon>
        <taxon>Saonia</taxon>
    </lineage>
</organism>
<keyword evidence="3" id="KW-1185">Reference proteome</keyword>
<dbReference type="Pfam" id="PF00248">
    <property type="entry name" value="Aldo_ket_red"/>
    <property type="match status" value="1"/>
</dbReference>
<dbReference type="InterPro" id="IPR036812">
    <property type="entry name" value="NAD(P)_OxRdtase_dom_sf"/>
</dbReference>
<dbReference type="InterPro" id="IPR053135">
    <property type="entry name" value="AKR2_Oxidoreductase"/>
</dbReference>
<dbReference type="PANTHER" id="PTHR43312:SF1">
    <property type="entry name" value="NADP-DEPENDENT OXIDOREDUCTASE DOMAIN-CONTAINING PROTEIN"/>
    <property type="match status" value="1"/>
</dbReference>
<dbReference type="PRINTS" id="PR00069">
    <property type="entry name" value="ALDKETRDTASE"/>
</dbReference>
<gene>
    <name evidence="2" type="ORF">GGR42_001636</name>
</gene>
<dbReference type="RefSeq" id="WP_167962692.1">
    <property type="nucleotide sequence ID" value="NZ_JAATJJ010000001.1"/>
</dbReference>
<reference evidence="2 3" key="1">
    <citation type="submission" date="2020-03" db="EMBL/GenBank/DDBJ databases">
        <title>Genomic Encyclopedia of Type Strains, Phase IV (KMG-IV): sequencing the most valuable type-strain genomes for metagenomic binning, comparative biology and taxonomic classification.</title>
        <authorList>
            <person name="Goeker M."/>
        </authorList>
    </citation>
    <scope>NUCLEOTIDE SEQUENCE [LARGE SCALE GENOMIC DNA]</scope>
    <source>
        <strain evidence="2 3">DSM 29762</strain>
    </source>
</reference>
<evidence type="ECO:0000259" key="1">
    <source>
        <dbReference type="Pfam" id="PF00248"/>
    </source>
</evidence>
<dbReference type="PANTHER" id="PTHR43312">
    <property type="entry name" value="D-THREO-ALDOSE 1-DEHYDROGENASE"/>
    <property type="match status" value="1"/>
</dbReference>
<protein>
    <submittedName>
        <fullName evidence="2">Aryl-alcohol dehydrogenase-like predicted oxidoreductase</fullName>
    </submittedName>
</protein>
<dbReference type="InterPro" id="IPR020471">
    <property type="entry name" value="AKR"/>
</dbReference>
<dbReference type="GO" id="GO:0016491">
    <property type="term" value="F:oxidoreductase activity"/>
    <property type="evidence" value="ECO:0007669"/>
    <property type="project" value="InterPro"/>
</dbReference>
<feature type="domain" description="NADP-dependent oxidoreductase" evidence="1">
    <location>
        <begin position="15"/>
        <end position="316"/>
    </location>
</feature>
<dbReference type="Gene3D" id="3.20.20.100">
    <property type="entry name" value="NADP-dependent oxidoreductase domain"/>
    <property type="match status" value="1"/>
</dbReference>
<evidence type="ECO:0000313" key="3">
    <source>
        <dbReference type="Proteomes" id="UP000590442"/>
    </source>
</evidence>
<accession>A0A846R1B6</accession>
<dbReference type="SUPFAM" id="SSF51430">
    <property type="entry name" value="NAD(P)-linked oxidoreductase"/>
    <property type="match status" value="1"/>
</dbReference>
<dbReference type="EMBL" id="JAATJJ010000001">
    <property type="protein sequence ID" value="NJB71174.1"/>
    <property type="molecule type" value="Genomic_DNA"/>
</dbReference>
<evidence type="ECO:0000313" key="2">
    <source>
        <dbReference type="EMBL" id="NJB71174.1"/>
    </source>
</evidence>